<feature type="compositionally biased region" description="Polar residues" evidence="11">
    <location>
        <begin position="1624"/>
        <end position="1638"/>
    </location>
</feature>
<dbReference type="InterPro" id="IPR056769">
    <property type="entry name" value="Piezo_TM1-24"/>
</dbReference>
<keyword evidence="6 12" id="KW-1133">Transmembrane helix</keyword>
<evidence type="ECO:0000259" key="14">
    <source>
        <dbReference type="Pfam" id="PF15917"/>
    </source>
</evidence>
<feature type="region of interest" description="Disordered" evidence="11">
    <location>
        <begin position="2090"/>
        <end position="2121"/>
    </location>
</feature>
<feature type="domain" description="Piezo TM1-24" evidence="16">
    <location>
        <begin position="13"/>
        <end position="347"/>
    </location>
</feature>
<feature type="transmembrane region" description="Helical" evidence="12">
    <location>
        <begin position="1253"/>
        <end position="1270"/>
    </location>
</feature>
<evidence type="ECO:0000256" key="11">
    <source>
        <dbReference type="SAM" id="MobiDB-lite"/>
    </source>
</evidence>
<keyword evidence="19" id="KW-1185">Reference proteome</keyword>
<dbReference type="Pfam" id="PF23188">
    <property type="entry name" value="THU_Piezo1"/>
    <property type="match status" value="1"/>
</dbReference>
<evidence type="ECO:0000259" key="17">
    <source>
        <dbReference type="Pfam" id="PF24874"/>
    </source>
</evidence>
<dbReference type="PANTHER" id="PTHR47049">
    <property type="entry name" value="PIEZO-TYPE MECHANOSENSITIVE ION CHANNEL HOMOLOG"/>
    <property type="match status" value="1"/>
</dbReference>
<evidence type="ECO:0000256" key="3">
    <source>
        <dbReference type="ARBA" id="ARBA00022448"/>
    </source>
</evidence>
<evidence type="ECO:0000259" key="15">
    <source>
        <dbReference type="Pfam" id="PF23188"/>
    </source>
</evidence>
<feature type="transmembrane region" description="Helical" evidence="12">
    <location>
        <begin position="695"/>
        <end position="715"/>
    </location>
</feature>
<feature type="transmembrane region" description="Helical" evidence="12">
    <location>
        <begin position="2605"/>
        <end position="2626"/>
    </location>
</feature>
<feature type="transmembrane region" description="Helical" evidence="12">
    <location>
        <begin position="2534"/>
        <end position="2556"/>
    </location>
</feature>
<comment type="subcellular location">
    <subcellularLocation>
        <location evidence="1">Cell membrane</location>
        <topology evidence="1">Multi-pass membrane protein</topology>
    </subcellularLocation>
</comment>
<keyword evidence="9" id="KW-0407">Ion channel</keyword>
<feature type="compositionally biased region" description="Low complexity" evidence="11">
    <location>
        <begin position="1589"/>
        <end position="1614"/>
    </location>
</feature>
<evidence type="ECO:0000313" key="18">
    <source>
        <dbReference type="EnsemblMetazoa" id="ACHR003098-PA"/>
    </source>
</evidence>
<feature type="region of interest" description="Disordered" evidence="11">
    <location>
        <begin position="1577"/>
        <end position="1706"/>
    </location>
</feature>
<feature type="transmembrane region" description="Helical" evidence="12">
    <location>
        <begin position="643"/>
        <end position="662"/>
    </location>
</feature>
<feature type="domain" description="Piezo THU9 and anchor" evidence="17">
    <location>
        <begin position="2532"/>
        <end position="2769"/>
    </location>
</feature>
<feature type="transmembrane region" description="Helical" evidence="12">
    <location>
        <begin position="84"/>
        <end position="105"/>
    </location>
</feature>
<feature type="domain" description="Piezo TM1-24" evidence="16">
    <location>
        <begin position="425"/>
        <end position="774"/>
    </location>
</feature>
<feature type="transmembrane region" description="Helical" evidence="12">
    <location>
        <begin position="1276"/>
        <end position="1297"/>
    </location>
</feature>
<dbReference type="GO" id="GO:0005886">
    <property type="term" value="C:plasma membrane"/>
    <property type="evidence" value="ECO:0007669"/>
    <property type="project" value="UniProtKB-SubCell"/>
</dbReference>
<feature type="transmembrane region" description="Helical" evidence="12">
    <location>
        <begin position="202"/>
        <end position="218"/>
    </location>
</feature>
<organism evidence="18 19">
    <name type="scientific">Anopheles christyi</name>
    <dbReference type="NCBI Taxonomy" id="43041"/>
    <lineage>
        <taxon>Eukaryota</taxon>
        <taxon>Metazoa</taxon>
        <taxon>Ecdysozoa</taxon>
        <taxon>Arthropoda</taxon>
        <taxon>Hexapoda</taxon>
        <taxon>Insecta</taxon>
        <taxon>Pterygota</taxon>
        <taxon>Neoptera</taxon>
        <taxon>Endopterygota</taxon>
        <taxon>Diptera</taxon>
        <taxon>Nematocera</taxon>
        <taxon>Culicoidea</taxon>
        <taxon>Culicidae</taxon>
        <taxon>Anophelinae</taxon>
        <taxon>Anopheles</taxon>
    </lineage>
</organism>
<evidence type="ECO:0000259" key="13">
    <source>
        <dbReference type="Pfam" id="PF12166"/>
    </source>
</evidence>
<evidence type="ECO:0000313" key="19">
    <source>
        <dbReference type="Proteomes" id="UP000075881"/>
    </source>
</evidence>
<feature type="compositionally biased region" description="Basic and acidic residues" evidence="11">
    <location>
        <begin position="2011"/>
        <end position="2024"/>
    </location>
</feature>
<keyword evidence="3" id="KW-0813">Transport</keyword>
<feature type="region of interest" description="Disordered" evidence="11">
    <location>
        <begin position="784"/>
        <end position="863"/>
    </location>
</feature>
<feature type="transmembrane region" description="Helical" evidence="12">
    <location>
        <begin position="563"/>
        <end position="584"/>
    </location>
</feature>
<feature type="transmembrane region" description="Helical" evidence="12">
    <location>
        <begin position="2638"/>
        <end position="2655"/>
    </location>
</feature>
<accession>A0A182JX66</accession>
<feature type="transmembrane region" description="Helical" evidence="12">
    <location>
        <begin position="7"/>
        <end position="30"/>
    </location>
</feature>
<feature type="compositionally biased region" description="Basic and acidic residues" evidence="11">
    <location>
        <begin position="1927"/>
        <end position="1936"/>
    </location>
</feature>
<keyword evidence="5 12" id="KW-0812">Transmembrane</keyword>
<dbReference type="STRING" id="43041.A0A182JX66"/>
<evidence type="ECO:0000256" key="5">
    <source>
        <dbReference type="ARBA" id="ARBA00022692"/>
    </source>
</evidence>
<evidence type="ECO:0000256" key="9">
    <source>
        <dbReference type="ARBA" id="ARBA00023303"/>
    </source>
</evidence>
<evidence type="ECO:0000256" key="2">
    <source>
        <dbReference type="ARBA" id="ARBA00007821"/>
    </source>
</evidence>
<dbReference type="Proteomes" id="UP000075881">
    <property type="component" value="Unassembled WGS sequence"/>
</dbReference>
<feature type="transmembrane region" description="Helical" evidence="12">
    <location>
        <begin position="956"/>
        <end position="973"/>
    </location>
</feature>
<feature type="transmembrane region" description="Helical" evidence="12">
    <location>
        <begin position="464"/>
        <end position="481"/>
    </location>
</feature>
<dbReference type="InterPro" id="IPR031334">
    <property type="entry name" value="Piezo_cap_dom"/>
</dbReference>
<name>A0A182JX66_9DIPT</name>
<dbReference type="VEuPathDB" id="VectorBase:ACHR003098"/>
<keyword evidence="10" id="KW-0175">Coiled coil</keyword>
<reference evidence="18" key="2">
    <citation type="submission" date="2020-05" db="UniProtKB">
        <authorList>
            <consortium name="EnsemblMetazoa"/>
        </authorList>
    </citation>
    <scope>IDENTIFICATION</scope>
    <source>
        <strain evidence="18">ACHKN1017</strain>
    </source>
</reference>
<feature type="region of interest" description="Disordered" evidence="11">
    <location>
        <begin position="3103"/>
        <end position="3129"/>
    </location>
</feature>
<feature type="transmembrane region" description="Helical" evidence="12">
    <location>
        <begin position="2026"/>
        <end position="2047"/>
    </location>
</feature>
<feature type="transmembrane region" description="Helical" evidence="12">
    <location>
        <begin position="668"/>
        <end position="688"/>
    </location>
</feature>
<keyword evidence="4" id="KW-1003">Cell membrane</keyword>
<feature type="transmembrane region" description="Helical" evidence="12">
    <location>
        <begin position="176"/>
        <end position="196"/>
    </location>
</feature>
<feature type="transmembrane region" description="Helical" evidence="12">
    <location>
        <begin position="515"/>
        <end position="532"/>
    </location>
</feature>
<protein>
    <submittedName>
        <fullName evidence="18">Piezo-type mechanosensitive ion channel component</fullName>
    </submittedName>
</protein>
<evidence type="ECO:0000256" key="8">
    <source>
        <dbReference type="ARBA" id="ARBA00023136"/>
    </source>
</evidence>
<evidence type="ECO:0000256" key="4">
    <source>
        <dbReference type="ARBA" id="ARBA00022475"/>
    </source>
</evidence>
<feature type="transmembrane region" description="Helical" evidence="12">
    <location>
        <begin position="1021"/>
        <end position="1040"/>
    </location>
</feature>
<feature type="compositionally biased region" description="Acidic residues" evidence="11">
    <location>
        <begin position="145"/>
        <end position="163"/>
    </location>
</feature>
<feature type="transmembrane region" description="Helical" evidence="12">
    <location>
        <begin position="297"/>
        <end position="318"/>
    </location>
</feature>
<dbReference type="EnsemblMetazoa" id="ACHR003098-RA">
    <property type="protein sequence ID" value="ACHR003098-PA"/>
    <property type="gene ID" value="ACHR003098"/>
</dbReference>
<dbReference type="InterPro" id="IPR056768">
    <property type="entry name" value="THU_Piezo"/>
</dbReference>
<keyword evidence="8 12" id="KW-0472">Membrane</keyword>
<dbReference type="Pfam" id="PF12166">
    <property type="entry name" value="Piezo_cap"/>
    <property type="match status" value="1"/>
</dbReference>
<feature type="region of interest" description="Disordered" evidence="11">
    <location>
        <begin position="140"/>
        <end position="166"/>
    </location>
</feature>
<dbReference type="PANTHER" id="PTHR47049:SF2">
    <property type="entry name" value="PIEZO-TYPE MECHANOSENSITIVE ION CHANNEL HOMOLOG"/>
    <property type="match status" value="1"/>
</dbReference>
<dbReference type="InterPro" id="IPR031805">
    <property type="entry name" value="Piezo_TM25-28"/>
</dbReference>
<comment type="similarity">
    <text evidence="2">Belongs to the PIEZO (TC 1.A.75) family.</text>
</comment>
<evidence type="ECO:0000256" key="12">
    <source>
        <dbReference type="SAM" id="Phobius"/>
    </source>
</evidence>
<dbReference type="Pfam" id="PF24871">
    <property type="entry name" value="Piezo_TM1-24"/>
    <property type="match status" value="2"/>
</dbReference>
<feature type="transmembrane region" description="Helical" evidence="12">
    <location>
        <begin position="3017"/>
        <end position="3036"/>
    </location>
</feature>
<feature type="transmembrane region" description="Helical" evidence="12">
    <location>
        <begin position="919"/>
        <end position="935"/>
    </location>
</feature>
<feature type="transmembrane region" description="Helical" evidence="12">
    <location>
        <begin position="487"/>
        <end position="503"/>
    </location>
</feature>
<evidence type="ECO:0000256" key="1">
    <source>
        <dbReference type="ARBA" id="ARBA00004651"/>
    </source>
</evidence>
<feature type="region of interest" description="Disordered" evidence="11">
    <location>
        <begin position="1773"/>
        <end position="1812"/>
    </location>
</feature>
<feature type="region of interest" description="Disordered" evidence="11">
    <location>
        <begin position="1879"/>
        <end position="2025"/>
    </location>
</feature>
<dbReference type="InterPro" id="IPR056770">
    <property type="entry name" value="Piezo_THU9_anchor"/>
</dbReference>
<feature type="transmembrane region" description="Helical" evidence="12">
    <location>
        <begin position="111"/>
        <end position="131"/>
    </location>
</feature>
<feature type="coiled-coil region" evidence="10">
    <location>
        <begin position="1427"/>
        <end position="1454"/>
    </location>
</feature>
<feature type="transmembrane region" description="Helical" evidence="12">
    <location>
        <begin position="225"/>
        <end position="246"/>
    </location>
</feature>
<feature type="domain" description="Piezo non-specific cation channel cap" evidence="13">
    <location>
        <begin position="2808"/>
        <end position="3105"/>
    </location>
</feature>
<evidence type="ECO:0000256" key="10">
    <source>
        <dbReference type="SAM" id="Coils"/>
    </source>
</evidence>
<dbReference type="Pfam" id="PF15917">
    <property type="entry name" value="Piezo_TM25-28"/>
    <property type="match status" value="1"/>
</dbReference>
<proteinExistence type="inferred from homology"/>
<feature type="domain" description="Piezo TM25-28" evidence="14">
    <location>
        <begin position="1232"/>
        <end position="1476"/>
    </location>
</feature>
<evidence type="ECO:0000256" key="7">
    <source>
        <dbReference type="ARBA" id="ARBA00023065"/>
    </source>
</evidence>
<evidence type="ECO:0000259" key="16">
    <source>
        <dbReference type="Pfam" id="PF24871"/>
    </source>
</evidence>
<sequence>MIDTQALLCVLMRPVGLAIPYLIFLLAIPYVPVANKKTIQGPTGLFMRLLILFVVIDIAAVGVFQLILIGFPSSSIVPCSLGEIILRHIGLVSFNGLGAWMVVYWLAPDLILLVGAFVVHLVLRKLTGVIVPRRRRRRAGGDANTAEDDTEEAAGAADAEEAEPQTSLISPERLPFFTKLGVLLSMCTLCVVGIIQPSAISGVYYVVFLGAASWWACYKKLDRAFGIVLKIVLVVLVIHIVLLLAYQNPWPQEVLYFNDTAARVLALKPILSSSCNLTNGTDIRNVYFNSDFDTDVYLNPIFLLLCYYTITMTSSLLLRTRSDATKDRKRLDLSSQLENGIRLQNQISFRMQRKNILRKTLTSDRWRGAARKVKSQTSIGPSARGYYTYGRSTTYGRGNTINTDIPDERTPLMRRGTHRIRDASANDGKECAQIDQIALETLEEEEPSSFFEQALLAIRNVASYIYKNSYIFTNVIMMASIGERWSWLTFVLLLWANLIWILPNHRKNMLNSSPFLVIYAELLLLAQFLYGMNLTEAELPTVVEGSGINLEQLGFVRRTEYPIVPLLVKSLFTTMFWISLRQLIQEKQTERRQSMIANMAAPLQLPVGAATTAATGPPSATERPPEKKSSAIVDRMAKFFRSFMIKFWIWVVALTLFLSAIIGNRMTVFRIVYMVLFLCFVLTFQFSFRVWRRVMFTFWITVILYSMAILILVYLHQFEQFPRYWAAIGISKELQEDIGLEIFKTGQLFLHLVNPTLVVIITVIQLHYCHDRFLIISEIPSVQTEEDHSDDEEKQEQVAPATDGPAYGTFTNDDSRAVQDSTAAVPPSAEEQNGTNPPSKADAQPVREKLSPEEEEEEDEQMEKIEDFRFRKLSRQEITGFARKAWKMSLDLLELTWLFFEIHMLKIVLIVAFSLSVNSVNFLHLLYVVLSVFTVKAHTTGKDSLMYIQLIRITRIMSLFSAIMLILTMIYQVKYIKEGDFQSECPNIDANTTVMDMNNAKWIGMRKTGSGETLSDLLRPYLVYILIVTVHTVTILRQTIHRMRLGLSPKTPSLMFPNIGRADADKDIPRMVKYLFNYGYYKFGVEISLVALIVVIGNRMDVLSIFYAIWLAIMFHMTREGLQRLWNGLTWFIVVVIPIQYVLFIGLPPFACVNYPWFITQLDHFRIWAMLPENTYEFRSFANKMVSDFVLLMFLCRQTVVFRLETNPPRRFGGGSNQSVLQDFHKLDEGNFQNPTPDFITKVRNWLDLLKRTLFLVSFWFTLAVVFLSGSSRVNLFSIGYLIGAFFFLWQGTDFYLHSVEYILKRWNILICYNVFVIGAKAFLQLFGCLFLEQLVNNNCWVMQLFGMNCLSSALPPLPPGTVDPGEQCNIPPPSDAGLFWDGMCFAFLLLQRRLFSSHYFCHIINESKASKYLASRGAELIEELRIKESAQEAERERQILEKIKAKMDRIKATQQKILEAVQDPATHAIDAERRQLQQTHSMSSYTGYHTPIEDELAANSMFIEGEGLSEMPSDNGGLTVGRGSYQTQIPSPSSALMTVSLDAYLDPQRMSFDSPNDLMARVCSPDDTFPVFSPPPFERDQRDPLSSAAPYVPATTTTTTTTTNTLMPPTKTALQTRQHRRQSSLNAVSWPANNELTVSPKAQHRVIPTGNISMPPEDAAANGRENDQPSQSPRSPRSPRSATFAPNQPRHRRLSSIGSGSGVPDELIGGEGAAVGARRRSSFLVSLFVDEDNTTRYDEVTTTANGGGPISRRRSRSRSFWGPVGEAGLRDSIRSARSRSPVSHHEYTVDHRSSLKRKISEHRPTGNKELGPIRSGDYYMFEEVEQEFELDLMEPHEYEDELDEKSQKDQRLRRRLTLGRLAAQLRKQKQQEVYELAYGKRDANDDDTNGVDQPPTLASSDLPVEEEDQPQQPPALRRRLSSPVVLRREQARTDEQTAATAVMERSALSEPLPTPPPHTAHSGTRLRKPTTALDTPDAQTAGPSRRDLHAQQSLTDEEARLLSDEEDEVEGRKEDAPAEEKKSKFSLSGLALIPAFLAGVIGSVTLRLHRASRNYRYVMRVLTREKQVLKETPGFGVGVRDKDGVWTHYISRSGSTSPKPDETPPPSGLAQSVGSSTGSLLSRTGSLASISRQLHSSNAYTDYERDYAEAEQPASAVPSSPAVTFTVSEVREVDTATESDAKPNTIRDLQVYSCTERTLGDEGFDSPYYHRRRSTSLLPEILISAPSAERGLDEDGIPYRYYSNDTLDSKTDGSSTEAVKRTLDEVSSEEDFSSRKHSVLFELFQAAWYAIMSHTDFICYFVVFLNQVNSASLLSLPLPLLVTLWGTLTFPRPAQTFWTMLIAYTQMVVLVKCIGQFEMFWWNQTPIPSNQPFHVARLFGIERKDGYATYDLILLLMLYCHRFILKSLGLWKSDPTEEPALTEGLYQVDPNDDRAKALMALAEENEKKRETLEILPPEELTGLSMVKINEKAGTIVEEPIGEESNVLCVSIHPEPTKKYFPQIVKEAFLRYSSALKAFFVQLLDRQSRKTTDVYGYMFLCDFINFFVILFGFSSFGTQDGDGGVLSYFEENRVPVTFLLMLIIQFFLIVVDRALYLRKNIQGKIIFQFILIIGLHVWMFFVLPATTERNFNATTPPVLYYMIKCFYLLFSAYQIRCGYPARILGNFLTKGFTMANFSGFKLFMTVPFLFELRTLMDWIWTDTSMTLFDWLKMEDIFSNVYQLKCMRQLEEDLPAPRGQKKGAMVKYLMGGGMMLGIIFLIWFPLALFAFSNAVGQPNIPHDVSVELRIGTYEPVYAMSAQNNSIYGLTPNNWSNFTTPFMERSAQTFLSNYEPADVAAVQLGISSTSIWNISPPDRNRLLNDLINNVTLTCRFRYTISRMTNSKENPGVISEERTYQLEDGPARQALINSLSRTKDEMAVLMNIMPKFLRVQNSGSIRPVHQLVKTANGDDAEENYRNMQLRQLFMDDKSNTSWWEATEDCSDTLYEKYFSRLPYADCANYLVIYMFNDKIFPSTISSIAAGGIIGIYSTMILVFSRMLRTSIFSGASSKIMFEDLPYVDRVLQLCLDIYLVRESSEFTLEEDLFAKLLFLYRSPETMIKWTRPKNEGGGDDETDTMTDQPETHPKQE</sequence>
<dbReference type="GO" id="GO:0008381">
    <property type="term" value="F:mechanosensitive monoatomic ion channel activity"/>
    <property type="evidence" value="ECO:0007669"/>
    <property type="project" value="InterPro"/>
</dbReference>
<feature type="compositionally biased region" description="Basic and acidic residues" evidence="11">
    <location>
        <begin position="1784"/>
        <end position="1794"/>
    </location>
</feature>
<feature type="compositionally biased region" description="Low complexity" evidence="11">
    <location>
        <begin position="1669"/>
        <end position="1682"/>
    </location>
</feature>
<feature type="transmembrane region" description="Helical" evidence="12">
    <location>
        <begin position="1125"/>
        <end position="1147"/>
    </location>
</feature>
<feature type="domain" description="Piezo transmembrane helical unit" evidence="15">
    <location>
        <begin position="2293"/>
        <end position="2413"/>
    </location>
</feature>
<feature type="transmembrane region" description="Helical" evidence="12">
    <location>
        <begin position="2747"/>
        <end position="2770"/>
    </location>
</feature>
<dbReference type="Pfam" id="PF24874">
    <property type="entry name" value="Piezo_THU9_anchor"/>
    <property type="match status" value="1"/>
</dbReference>
<feature type="transmembrane region" description="Helical" evidence="12">
    <location>
        <begin position="2576"/>
        <end position="2596"/>
    </location>
</feature>
<feature type="transmembrane region" description="Helical" evidence="12">
    <location>
        <begin position="50"/>
        <end position="72"/>
    </location>
</feature>
<dbReference type="InterPro" id="IPR027272">
    <property type="entry name" value="Piezo"/>
</dbReference>
<reference evidence="19" key="1">
    <citation type="submission" date="2013-03" db="EMBL/GenBank/DDBJ databases">
        <title>The Genome Sequence of Anopheles christyi ACHKN1017.</title>
        <authorList>
            <consortium name="The Broad Institute Genomics Platform"/>
            <person name="Neafsey D.E."/>
            <person name="Besansky N."/>
            <person name="Walker B."/>
            <person name="Young S.K."/>
            <person name="Zeng Q."/>
            <person name="Gargeya S."/>
            <person name="Fitzgerald M."/>
            <person name="Haas B."/>
            <person name="Abouelleil A."/>
            <person name="Allen A.W."/>
            <person name="Alvarado L."/>
            <person name="Arachchi H.M."/>
            <person name="Berlin A.M."/>
            <person name="Chapman S.B."/>
            <person name="Gainer-Dewar J."/>
            <person name="Goldberg J."/>
            <person name="Griggs A."/>
            <person name="Gujja S."/>
            <person name="Hansen M."/>
            <person name="Howarth C."/>
            <person name="Imamovic A."/>
            <person name="Ireland A."/>
            <person name="Larimer J."/>
            <person name="McCowan C."/>
            <person name="Murphy C."/>
            <person name="Pearson M."/>
            <person name="Poon T.W."/>
            <person name="Priest M."/>
            <person name="Roberts A."/>
            <person name="Saif S."/>
            <person name="Shea T."/>
            <person name="Sisk P."/>
            <person name="Sykes S."/>
            <person name="Wortman J."/>
            <person name="Nusbaum C."/>
            <person name="Birren B."/>
        </authorList>
    </citation>
    <scope>NUCLEOTIDE SEQUENCE [LARGE SCALE GENOMIC DNA]</scope>
    <source>
        <strain evidence="19">ACHKN1017</strain>
    </source>
</reference>
<keyword evidence="7" id="KW-0406">Ion transport</keyword>
<feature type="transmembrane region" description="Helical" evidence="12">
    <location>
        <begin position="2338"/>
        <end position="2358"/>
    </location>
</feature>
<feature type="transmembrane region" description="Helical" evidence="12">
    <location>
        <begin position="1309"/>
        <end position="1328"/>
    </location>
</feature>
<evidence type="ECO:0000256" key="6">
    <source>
        <dbReference type="ARBA" id="ARBA00022989"/>
    </source>
</evidence>